<dbReference type="AlphaFoldDB" id="A0A914I8S4"/>
<accession>A0A914I8S4</accession>
<reference evidence="2" key="1">
    <citation type="submission" date="2022-11" db="UniProtKB">
        <authorList>
            <consortium name="WormBaseParasite"/>
        </authorList>
    </citation>
    <scope>IDENTIFICATION</scope>
</reference>
<dbReference type="Proteomes" id="UP000887572">
    <property type="component" value="Unplaced"/>
</dbReference>
<keyword evidence="1" id="KW-1185">Reference proteome</keyword>
<dbReference type="WBParaSite" id="Gr19_v10_g7770.t1">
    <property type="protein sequence ID" value="Gr19_v10_g7770.t1"/>
    <property type="gene ID" value="Gr19_v10_g7770"/>
</dbReference>
<sequence length="77" mass="8732">MVPLAEEAPWLLFTQRRFWRVRRSAFGSQMGRGIEALFPPSHVFLLPIVDLFPDPSSVPLHPREATKNGAFSSPSKR</sequence>
<proteinExistence type="predicted"/>
<organism evidence="1 2">
    <name type="scientific">Globodera rostochiensis</name>
    <name type="common">Golden nematode worm</name>
    <name type="synonym">Heterodera rostochiensis</name>
    <dbReference type="NCBI Taxonomy" id="31243"/>
    <lineage>
        <taxon>Eukaryota</taxon>
        <taxon>Metazoa</taxon>
        <taxon>Ecdysozoa</taxon>
        <taxon>Nematoda</taxon>
        <taxon>Chromadorea</taxon>
        <taxon>Rhabditida</taxon>
        <taxon>Tylenchina</taxon>
        <taxon>Tylenchomorpha</taxon>
        <taxon>Tylenchoidea</taxon>
        <taxon>Heteroderidae</taxon>
        <taxon>Heteroderinae</taxon>
        <taxon>Globodera</taxon>
    </lineage>
</organism>
<evidence type="ECO:0000313" key="2">
    <source>
        <dbReference type="WBParaSite" id="Gr19_v10_g7770.t1"/>
    </source>
</evidence>
<protein>
    <submittedName>
        <fullName evidence="2">Uncharacterized protein</fullName>
    </submittedName>
</protein>
<name>A0A914I8S4_GLORO</name>
<evidence type="ECO:0000313" key="1">
    <source>
        <dbReference type="Proteomes" id="UP000887572"/>
    </source>
</evidence>